<evidence type="ECO:0000256" key="3">
    <source>
        <dbReference type="RuleBase" id="RU366045"/>
    </source>
</evidence>
<dbReference type="GO" id="GO:0016831">
    <property type="term" value="F:carboxy-lyase activity"/>
    <property type="evidence" value="ECO:0007669"/>
    <property type="project" value="UniProtKB-KW"/>
</dbReference>
<keyword evidence="2 3" id="KW-0456">Lyase</keyword>
<dbReference type="SUPFAM" id="SSF51556">
    <property type="entry name" value="Metallo-dependent hydrolases"/>
    <property type="match status" value="1"/>
</dbReference>
<dbReference type="InterPro" id="IPR006680">
    <property type="entry name" value="Amidohydro-rel"/>
</dbReference>
<dbReference type="GO" id="GO:0005829">
    <property type="term" value="C:cytosol"/>
    <property type="evidence" value="ECO:0007669"/>
    <property type="project" value="TreeGrafter"/>
</dbReference>
<name>A0AAJ0G6Q4_9PEZI</name>
<dbReference type="AlphaFoldDB" id="A0AAJ0G6Q4"/>
<dbReference type="GO" id="GO:0016787">
    <property type="term" value="F:hydrolase activity"/>
    <property type="evidence" value="ECO:0007669"/>
    <property type="project" value="InterPro"/>
</dbReference>
<evidence type="ECO:0000313" key="5">
    <source>
        <dbReference type="EMBL" id="KAK3045562.1"/>
    </source>
</evidence>
<proteinExistence type="inferred from homology"/>
<evidence type="ECO:0000313" key="6">
    <source>
        <dbReference type="Proteomes" id="UP001271007"/>
    </source>
</evidence>
<evidence type="ECO:0000256" key="1">
    <source>
        <dbReference type="ARBA" id="ARBA00022793"/>
    </source>
</evidence>
<keyword evidence="6" id="KW-1185">Reference proteome</keyword>
<comment type="similarity">
    <text evidence="3">Belongs to the metallo-dependent hydrolases superfamily.</text>
</comment>
<dbReference type="Proteomes" id="UP001271007">
    <property type="component" value="Unassembled WGS sequence"/>
</dbReference>
<comment type="caution">
    <text evidence="5">The sequence shown here is derived from an EMBL/GenBank/DDBJ whole genome shotgun (WGS) entry which is preliminary data.</text>
</comment>
<dbReference type="InterPro" id="IPR032465">
    <property type="entry name" value="ACMSD"/>
</dbReference>
<dbReference type="Pfam" id="PF04909">
    <property type="entry name" value="Amidohydro_2"/>
    <property type="match status" value="1"/>
</dbReference>
<accession>A0AAJ0G6Q4</accession>
<sequence length="363" mass="39914">MGSLYAAALAGGPGSFRVPPELRNIHPIGVEEHIAYPHLFKDTGVDNHASQKLGSRFGQISTSYPGQRVTLASDLRLQDMDENGIALQILGLAAPINSTHLVGEKASTGVAIAIEVNNELKKAVDANPARFKAFAELPFHVPAEAVRELHRCVNELGFVGAMLSGSVSGEGRFLDEPEFDPVLSAFEDLDVSLFLHPGVPVKAVWDAYYNLPGKEDMSVRFGLGGWGWHNEVAIHVLRLVLSGTLERHPRLKIIIGHQGEMLPSMMQRVEQAFDAKVFDLKRSVSETLRSQVWISVSGFFTLPITQAAIAMWGVDKILFGVDYPFTNMNKVPEYVRGLCNILSPRDLRKILQTNAEELLKIKA</sequence>
<dbReference type="EMBL" id="JAWDJX010000198">
    <property type="protein sequence ID" value="KAK3045562.1"/>
    <property type="molecule type" value="Genomic_DNA"/>
</dbReference>
<gene>
    <name evidence="5" type="ORF">LTR09_012859</name>
</gene>
<dbReference type="Gene3D" id="3.20.20.140">
    <property type="entry name" value="Metal-dependent hydrolases"/>
    <property type="match status" value="1"/>
</dbReference>
<organism evidence="5 6">
    <name type="scientific">Extremus antarcticus</name>
    <dbReference type="NCBI Taxonomy" id="702011"/>
    <lineage>
        <taxon>Eukaryota</taxon>
        <taxon>Fungi</taxon>
        <taxon>Dikarya</taxon>
        <taxon>Ascomycota</taxon>
        <taxon>Pezizomycotina</taxon>
        <taxon>Dothideomycetes</taxon>
        <taxon>Dothideomycetidae</taxon>
        <taxon>Mycosphaerellales</taxon>
        <taxon>Extremaceae</taxon>
        <taxon>Extremus</taxon>
    </lineage>
</organism>
<feature type="domain" description="Amidohydrolase-related" evidence="4">
    <location>
        <begin position="115"/>
        <end position="360"/>
    </location>
</feature>
<dbReference type="InterPro" id="IPR032466">
    <property type="entry name" value="Metal_Hydrolase"/>
</dbReference>
<evidence type="ECO:0000256" key="2">
    <source>
        <dbReference type="ARBA" id="ARBA00023239"/>
    </source>
</evidence>
<evidence type="ECO:0000259" key="4">
    <source>
        <dbReference type="Pfam" id="PF04909"/>
    </source>
</evidence>
<dbReference type="PANTHER" id="PTHR21240:SF30">
    <property type="entry name" value="AMIDOHYDROLASE-RELATED DOMAIN-CONTAINING PROTEIN-RELATED"/>
    <property type="match status" value="1"/>
</dbReference>
<protein>
    <recommendedName>
        <fullName evidence="4">Amidohydrolase-related domain-containing protein</fullName>
    </recommendedName>
</protein>
<dbReference type="PANTHER" id="PTHR21240">
    <property type="entry name" value="2-AMINO-3-CARBOXYLMUCONATE-6-SEMIALDEHYDE DECARBOXYLASE"/>
    <property type="match status" value="1"/>
</dbReference>
<reference evidence="5" key="1">
    <citation type="submission" date="2023-04" db="EMBL/GenBank/DDBJ databases">
        <title>Black Yeasts Isolated from many extreme environments.</title>
        <authorList>
            <person name="Coleine C."/>
            <person name="Stajich J.E."/>
            <person name="Selbmann L."/>
        </authorList>
    </citation>
    <scope>NUCLEOTIDE SEQUENCE</scope>
    <source>
        <strain evidence="5">CCFEE 5312</strain>
    </source>
</reference>
<keyword evidence="1 3" id="KW-0210">Decarboxylase</keyword>
<dbReference type="GO" id="GO:0019748">
    <property type="term" value="P:secondary metabolic process"/>
    <property type="evidence" value="ECO:0007669"/>
    <property type="project" value="TreeGrafter"/>
</dbReference>